<sequence>MGDRAATEEAVARPIRFLTGPGRAQLVARLELQMDAIRRPDLRRLMGQAQGQIVDLCRWVVTELGSSHPDRDTALLMALVDGLLIAELKGATSDEGQRRRVRPMFDAAVP</sequence>
<gene>
    <name evidence="2" type="ORF">Voc01_101730</name>
</gene>
<proteinExistence type="predicted"/>
<name>A0A8J4A523_9ACTN</name>
<evidence type="ECO:0000313" key="3">
    <source>
        <dbReference type="Proteomes" id="UP000635606"/>
    </source>
</evidence>
<dbReference type="AlphaFoldDB" id="A0A8J4A523"/>
<feature type="domain" description="Tetracyclin repressor-like C-terminal group 31" evidence="1">
    <location>
        <begin position="3"/>
        <end position="109"/>
    </location>
</feature>
<evidence type="ECO:0000313" key="2">
    <source>
        <dbReference type="EMBL" id="GIJ75256.1"/>
    </source>
</evidence>
<comment type="caution">
    <text evidence="2">The sequence shown here is derived from an EMBL/GenBank/DDBJ whole genome shotgun (WGS) entry which is preliminary data.</text>
</comment>
<dbReference type="InterPro" id="IPR041583">
    <property type="entry name" value="TetR_C_31"/>
</dbReference>
<dbReference type="EMBL" id="BOPH01000152">
    <property type="protein sequence ID" value="GIJ75256.1"/>
    <property type="molecule type" value="Genomic_DNA"/>
</dbReference>
<accession>A0A8J4A523</accession>
<keyword evidence="3" id="KW-1185">Reference proteome</keyword>
<dbReference type="Gene3D" id="1.10.357.10">
    <property type="entry name" value="Tetracycline Repressor, domain 2"/>
    <property type="match status" value="1"/>
</dbReference>
<organism evidence="2 3">
    <name type="scientific">Virgisporangium ochraceum</name>
    <dbReference type="NCBI Taxonomy" id="65505"/>
    <lineage>
        <taxon>Bacteria</taxon>
        <taxon>Bacillati</taxon>
        <taxon>Actinomycetota</taxon>
        <taxon>Actinomycetes</taxon>
        <taxon>Micromonosporales</taxon>
        <taxon>Micromonosporaceae</taxon>
        <taxon>Virgisporangium</taxon>
    </lineage>
</organism>
<protein>
    <recommendedName>
        <fullName evidence="1">Tetracyclin repressor-like C-terminal group 31 domain-containing protein</fullName>
    </recommendedName>
</protein>
<dbReference type="SUPFAM" id="SSF48498">
    <property type="entry name" value="Tetracyclin repressor-like, C-terminal domain"/>
    <property type="match status" value="1"/>
</dbReference>
<dbReference type="Pfam" id="PF17940">
    <property type="entry name" value="TetR_C_31"/>
    <property type="match status" value="1"/>
</dbReference>
<dbReference type="Proteomes" id="UP000635606">
    <property type="component" value="Unassembled WGS sequence"/>
</dbReference>
<evidence type="ECO:0000259" key="1">
    <source>
        <dbReference type="Pfam" id="PF17940"/>
    </source>
</evidence>
<dbReference type="RefSeq" id="WP_203935025.1">
    <property type="nucleotide sequence ID" value="NZ_BOPH01000152.1"/>
</dbReference>
<dbReference type="InterPro" id="IPR036271">
    <property type="entry name" value="Tet_transcr_reg_TetR-rel_C_sf"/>
</dbReference>
<reference evidence="2" key="1">
    <citation type="submission" date="2021-01" db="EMBL/GenBank/DDBJ databases">
        <title>Whole genome shotgun sequence of Virgisporangium ochraceum NBRC 16418.</title>
        <authorList>
            <person name="Komaki H."/>
            <person name="Tamura T."/>
        </authorList>
    </citation>
    <scope>NUCLEOTIDE SEQUENCE</scope>
    <source>
        <strain evidence="2">NBRC 16418</strain>
    </source>
</reference>